<sequence>MDSTSLKLYTNSFGVERYLAAEICSALIYLHSNKPSIIHENWKPTEVSFGGNYVCKLATWGLMHASSFNLL</sequence>
<keyword evidence="3" id="KW-0833">Ubl conjugation pathway</keyword>
<dbReference type="PANTHER" id="PTHR45647:SF22">
    <property type="entry name" value="U-BOX DOMAIN-CONTAINING PROTEIN 32"/>
    <property type="match status" value="1"/>
</dbReference>
<dbReference type="Proteomes" id="UP001168098">
    <property type="component" value="Unassembled WGS sequence"/>
</dbReference>
<comment type="catalytic activity">
    <reaction evidence="1">
        <text>S-ubiquitinyl-[E2 ubiquitin-conjugating enzyme]-L-cysteine + [acceptor protein]-L-lysine = [E2 ubiquitin-conjugating enzyme]-L-cysteine + N(6)-ubiquitinyl-[acceptor protein]-L-lysine.</text>
        <dbReference type="EC" id="2.3.2.27"/>
    </reaction>
</comment>
<keyword evidence="6" id="KW-1185">Reference proteome</keyword>
<reference evidence="5 6" key="1">
    <citation type="journal article" date="2023" name="BMC Biotechnol.">
        <title>Vitis rotundifolia cv Carlos genome sequencing.</title>
        <authorList>
            <person name="Huff M."/>
            <person name="Hulse-Kemp A."/>
            <person name="Scheffler B."/>
            <person name="Youngblood R."/>
            <person name="Simpson S."/>
            <person name="Babiker E."/>
            <person name="Staton M."/>
        </authorList>
    </citation>
    <scope>NUCLEOTIDE SEQUENCE [LARGE SCALE GENOMIC DNA]</scope>
    <source>
        <tissue evidence="5">Leaf</tissue>
    </source>
</reference>
<dbReference type="Gene3D" id="1.10.510.10">
    <property type="entry name" value="Transferase(Phosphotransferase) domain 1"/>
    <property type="match status" value="1"/>
</dbReference>
<evidence type="ECO:0000256" key="3">
    <source>
        <dbReference type="ARBA" id="ARBA00022786"/>
    </source>
</evidence>
<dbReference type="SUPFAM" id="SSF56112">
    <property type="entry name" value="Protein kinase-like (PK-like)"/>
    <property type="match status" value="1"/>
</dbReference>
<evidence type="ECO:0000256" key="2">
    <source>
        <dbReference type="ARBA" id="ARBA00012483"/>
    </source>
</evidence>
<dbReference type="PANTHER" id="PTHR45647">
    <property type="entry name" value="OS02G0152300 PROTEIN"/>
    <property type="match status" value="1"/>
</dbReference>
<proteinExistence type="predicted"/>
<comment type="caution">
    <text evidence="5">The sequence shown here is derived from an EMBL/GenBank/DDBJ whole genome shotgun (WGS) entry which is preliminary data.</text>
</comment>
<protein>
    <recommendedName>
        <fullName evidence="2">RING-type E3 ubiquitin transferase</fullName>
        <ecNumber evidence="2">2.3.2.27</ecNumber>
    </recommendedName>
</protein>
<dbReference type="AlphaFoldDB" id="A0AA38ZQM1"/>
<dbReference type="GO" id="GO:0005524">
    <property type="term" value="F:ATP binding"/>
    <property type="evidence" value="ECO:0007669"/>
    <property type="project" value="InterPro"/>
</dbReference>
<evidence type="ECO:0000259" key="4">
    <source>
        <dbReference type="PROSITE" id="PS50011"/>
    </source>
</evidence>
<dbReference type="InterPro" id="IPR051348">
    <property type="entry name" value="U-box_ubiquitin_ligases"/>
</dbReference>
<accession>A0AA38ZQM1</accession>
<dbReference type="InterPro" id="IPR011009">
    <property type="entry name" value="Kinase-like_dom_sf"/>
</dbReference>
<dbReference type="InterPro" id="IPR000719">
    <property type="entry name" value="Prot_kinase_dom"/>
</dbReference>
<name>A0AA38ZQM1_VITRO</name>
<dbReference type="EMBL" id="JARBHA010000009">
    <property type="protein sequence ID" value="KAJ9693471.1"/>
    <property type="molecule type" value="Genomic_DNA"/>
</dbReference>
<evidence type="ECO:0000313" key="6">
    <source>
        <dbReference type="Proteomes" id="UP001168098"/>
    </source>
</evidence>
<organism evidence="5 6">
    <name type="scientific">Vitis rotundifolia</name>
    <name type="common">Muscadine grape</name>
    <dbReference type="NCBI Taxonomy" id="103349"/>
    <lineage>
        <taxon>Eukaryota</taxon>
        <taxon>Viridiplantae</taxon>
        <taxon>Streptophyta</taxon>
        <taxon>Embryophyta</taxon>
        <taxon>Tracheophyta</taxon>
        <taxon>Spermatophyta</taxon>
        <taxon>Magnoliopsida</taxon>
        <taxon>eudicotyledons</taxon>
        <taxon>Gunneridae</taxon>
        <taxon>Pentapetalae</taxon>
        <taxon>rosids</taxon>
        <taxon>Vitales</taxon>
        <taxon>Vitaceae</taxon>
        <taxon>Viteae</taxon>
        <taxon>Vitis</taxon>
    </lineage>
</organism>
<feature type="domain" description="Protein kinase" evidence="4">
    <location>
        <begin position="1"/>
        <end position="71"/>
    </location>
</feature>
<evidence type="ECO:0000313" key="5">
    <source>
        <dbReference type="EMBL" id="KAJ9693471.1"/>
    </source>
</evidence>
<gene>
    <name evidence="5" type="ORF">PVL29_012306</name>
</gene>
<evidence type="ECO:0000256" key="1">
    <source>
        <dbReference type="ARBA" id="ARBA00000900"/>
    </source>
</evidence>
<dbReference type="PROSITE" id="PS50011">
    <property type="entry name" value="PROTEIN_KINASE_DOM"/>
    <property type="match status" value="1"/>
</dbReference>
<dbReference type="GO" id="GO:0004672">
    <property type="term" value="F:protein kinase activity"/>
    <property type="evidence" value="ECO:0007669"/>
    <property type="project" value="InterPro"/>
</dbReference>
<dbReference type="EC" id="2.3.2.27" evidence="2"/>
<dbReference type="GO" id="GO:0061630">
    <property type="term" value="F:ubiquitin protein ligase activity"/>
    <property type="evidence" value="ECO:0007669"/>
    <property type="project" value="UniProtKB-EC"/>
</dbReference>